<dbReference type="STRING" id="642492.Clole_3103"/>
<feature type="compositionally biased region" description="Acidic residues" evidence="1">
    <location>
        <begin position="105"/>
        <end position="118"/>
    </location>
</feature>
<keyword evidence="3" id="KW-1185">Reference proteome</keyword>
<dbReference type="AlphaFoldDB" id="F2JP59"/>
<feature type="compositionally biased region" description="Basic and acidic residues" evidence="1">
    <location>
        <begin position="211"/>
        <end position="236"/>
    </location>
</feature>
<dbReference type="RefSeq" id="WP_013658076.1">
    <property type="nucleotide sequence ID" value="NC_015275.1"/>
</dbReference>
<feature type="region of interest" description="Disordered" evidence="1">
    <location>
        <begin position="66"/>
        <end position="236"/>
    </location>
</feature>
<feature type="compositionally biased region" description="Acidic residues" evidence="1">
    <location>
        <begin position="156"/>
        <end position="169"/>
    </location>
</feature>
<evidence type="ECO:0000313" key="2">
    <source>
        <dbReference type="EMBL" id="ADZ84798.1"/>
    </source>
</evidence>
<dbReference type="eggNOG" id="COG3210">
    <property type="taxonomic scope" value="Bacteria"/>
</dbReference>
<feature type="compositionally biased region" description="Basic and acidic residues" evidence="1">
    <location>
        <begin position="170"/>
        <end position="192"/>
    </location>
</feature>
<name>F2JP59_CELLD</name>
<evidence type="ECO:0000313" key="3">
    <source>
        <dbReference type="Proteomes" id="UP000008467"/>
    </source>
</evidence>
<gene>
    <name evidence="2" type="ordered locus">Clole_3103</name>
</gene>
<reference evidence="2 3" key="1">
    <citation type="journal article" date="2011" name="J. Bacteriol.">
        <title>Complete genome sequence of the cellulose-degrading bacterium Cellulosilyticum lentocellum.</title>
        <authorList>
            <consortium name="US DOE Joint Genome Institute"/>
            <person name="Miller D.A."/>
            <person name="Suen G."/>
            <person name="Bruce D."/>
            <person name="Copeland A."/>
            <person name="Cheng J.F."/>
            <person name="Detter C."/>
            <person name="Goodwin L.A."/>
            <person name="Han C.S."/>
            <person name="Hauser L.J."/>
            <person name="Land M.L."/>
            <person name="Lapidus A."/>
            <person name="Lucas S."/>
            <person name="Meincke L."/>
            <person name="Pitluck S."/>
            <person name="Tapia R."/>
            <person name="Teshima H."/>
            <person name="Woyke T."/>
            <person name="Fox B.G."/>
            <person name="Angert E.R."/>
            <person name="Currie C.R."/>
        </authorList>
    </citation>
    <scope>NUCLEOTIDE SEQUENCE [LARGE SCALE GENOMIC DNA]</scope>
    <source>
        <strain evidence="3">ATCC 49066 / DSM 5427 / NCIMB 11756 / RHM5</strain>
    </source>
</reference>
<accession>F2JP59</accession>
<sequence>MISVVVAKIALIVITTLPLPSLKINYTQSNILKEAKSYTKSKIIDIRDWHELQAKKEPVKTYIEEVVSTENPGDIQEEKTNEQEETKGEEVEEPREEQGNTQEETPTESEEPNDEEGVESPKEVDNMQEEKTNEQEETKGEEEEEPTQEGNTQEETPTESEEPNDEEGIESPKEVDNMQEEKTNEQEETKGEEGEESTEEQGNTQEESPIESEKPKDEEAPPAEETIKEEEVAKREVTSDWKLIEDVYIKGDLYLLNGIVNLEGHTLHVEGSVYHRGGQLKISDGNLRIEGDYLLKGVDGKTGEGQLIMKHRSGIMEVGRDVYIDTQATQTDQMKAGTLIIKGDFIQCTSLLGSYTKRNDFILVLAGEDNQCISVNCPDTINRIEWLVIEGDAERELYFDTNQIVSVQNLKAVVTPKIRDGKNLKIIENVLLENGIWQGDLRIDNIALHKPVVIQGDLIADTSVTLVNKQIEVKENYIQRIGTLTCIDTYLKIGENLIIEPNATLSMEGSKSRLEVEGNLEIKTGYEKAGRMKQGTLVIGGSIYKEGKRCSFYTESELLVILKGNENQLAYITGSNIQLEKLQLLQPIEQYQFDLEVKYKLEN</sequence>
<dbReference type="EMBL" id="CP002582">
    <property type="protein sequence ID" value="ADZ84798.1"/>
    <property type="molecule type" value="Genomic_DNA"/>
</dbReference>
<feature type="compositionally biased region" description="Basic and acidic residues" evidence="1">
    <location>
        <begin position="76"/>
        <end position="89"/>
    </location>
</feature>
<organism evidence="2 3">
    <name type="scientific">Cellulosilyticum lentocellum (strain ATCC 49066 / DSM 5427 / NCIMB 11756 / RHM5)</name>
    <name type="common">Clostridium lentocellum</name>
    <dbReference type="NCBI Taxonomy" id="642492"/>
    <lineage>
        <taxon>Bacteria</taxon>
        <taxon>Bacillati</taxon>
        <taxon>Bacillota</taxon>
        <taxon>Clostridia</taxon>
        <taxon>Lachnospirales</taxon>
        <taxon>Cellulosilyticaceae</taxon>
        <taxon>Cellulosilyticum</taxon>
    </lineage>
</organism>
<evidence type="ECO:0000256" key="1">
    <source>
        <dbReference type="SAM" id="MobiDB-lite"/>
    </source>
</evidence>
<dbReference type="HOGENOM" id="CLU_452498_0_0_9"/>
<proteinExistence type="predicted"/>
<protein>
    <submittedName>
        <fullName evidence="2">Uncharacterized protein</fullName>
    </submittedName>
</protein>
<dbReference type="Proteomes" id="UP000008467">
    <property type="component" value="Chromosome"/>
</dbReference>
<dbReference type="KEGG" id="cle:Clole_3103"/>
<feature type="compositionally biased region" description="Basic and acidic residues" evidence="1">
    <location>
        <begin position="119"/>
        <end position="138"/>
    </location>
</feature>